<dbReference type="AlphaFoldDB" id="A0ABD5RDG3"/>
<dbReference type="Pfam" id="PF24446">
    <property type="entry name" value="DUF7565"/>
    <property type="match status" value="1"/>
</dbReference>
<sequence length="99" mass="11339">MAWKCGIDGCGREFEAVEETIVHQTEDHERHECKVCGTIVPDGFFAIRHAFDEHRRAEFMRAYDADSSDVREREDVKEAIESEADLQVVVDRLDENGAL</sequence>
<dbReference type="InterPro" id="IPR013087">
    <property type="entry name" value="Znf_C2H2_type"/>
</dbReference>
<dbReference type="RefSeq" id="WP_227230306.1">
    <property type="nucleotide sequence ID" value="NZ_JAJCVJ010000002.1"/>
</dbReference>
<dbReference type="Proteomes" id="UP001596201">
    <property type="component" value="Unassembled WGS sequence"/>
</dbReference>
<proteinExistence type="predicted"/>
<dbReference type="PROSITE" id="PS00028">
    <property type="entry name" value="ZINC_FINGER_C2H2_1"/>
    <property type="match status" value="1"/>
</dbReference>
<protein>
    <recommendedName>
        <fullName evidence="1">C2H2-type domain-containing protein</fullName>
    </recommendedName>
</protein>
<keyword evidence="3" id="KW-1185">Reference proteome</keyword>
<organism evidence="2 3">
    <name type="scientific">Salinirubrum litoreum</name>
    <dbReference type="NCBI Taxonomy" id="1126234"/>
    <lineage>
        <taxon>Archaea</taxon>
        <taxon>Methanobacteriati</taxon>
        <taxon>Methanobacteriota</taxon>
        <taxon>Stenosarchaea group</taxon>
        <taxon>Halobacteria</taxon>
        <taxon>Halobacteriales</taxon>
        <taxon>Haloferacaceae</taxon>
        <taxon>Salinirubrum</taxon>
    </lineage>
</organism>
<reference evidence="2 3" key="1">
    <citation type="journal article" date="2019" name="Int. J. Syst. Evol. Microbiol.">
        <title>The Global Catalogue of Microorganisms (GCM) 10K type strain sequencing project: providing services to taxonomists for standard genome sequencing and annotation.</title>
        <authorList>
            <consortium name="The Broad Institute Genomics Platform"/>
            <consortium name="The Broad Institute Genome Sequencing Center for Infectious Disease"/>
            <person name="Wu L."/>
            <person name="Ma J."/>
        </authorList>
    </citation>
    <scope>NUCLEOTIDE SEQUENCE [LARGE SCALE GENOMIC DNA]</scope>
    <source>
        <strain evidence="2 3">CGMCC 1.12237</strain>
    </source>
</reference>
<dbReference type="EMBL" id="JBHSKX010000002">
    <property type="protein sequence ID" value="MFC5368070.1"/>
    <property type="molecule type" value="Genomic_DNA"/>
</dbReference>
<dbReference type="InterPro" id="IPR055987">
    <property type="entry name" value="DUF7565"/>
</dbReference>
<gene>
    <name evidence="2" type="ORF">ACFPJ5_14135</name>
</gene>
<evidence type="ECO:0000313" key="3">
    <source>
        <dbReference type="Proteomes" id="UP001596201"/>
    </source>
</evidence>
<comment type="caution">
    <text evidence="2">The sequence shown here is derived from an EMBL/GenBank/DDBJ whole genome shotgun (WGS) entry which is preliminary data.</text>
</comment>
<evidence type="ECO:0000259" key="1">
    <source>
        <dbReference type="PROSITE" id="PS00028"/>
    </source>
</evidence>
<accession>A0ABD5RDG3</accession>
<evidence type="ECO:0000313" key="2">
    <source>
        <dbReference type="EMBL" id="MFC5368070.1"/>
    </source>
</evidence>
<name>A0ABD5RDG3_9EURY</name>
<feature type="domain" description="C2H2-type" evidence="1">
    <location>
        <begin position="5"/>
        <end position="28"/>
    </location>
</feature>